<keyword evidence="12" id="KW-1185">Reference proteome</keyword>
<dbReference type="InterPro" id="IPR003439">
    <property type="entry name" value="ABC_transporter-like_ATP-bd"/>
</dbReference>
<dbReference type="Proteomes" id="UP000315388">
    <property type="component" value="Unassembled WGS sequence"/>
</dbReference>
<dbReference type="InterPro" id="IPR003593">
    <property type="entry name" value="AAA+_ATPase"/>
</dbReference>
<protein>
    <submittedName>
        <fullName evidence="11">Amino acid ABC transporter ATP-binding protein</fullName>
    </submittedName>
</protein>
<evidence type="ECO:0000256" key="7">
    <source>
        <dbReference type="ARBA" id="ARBA00022840"/>
    </source>
</evidence>
<dbReference type="GO" id="GO:0016887">
    <property type="term" value="F:ATP hydrolysis activity"/>
    <property type="evidence" value="ECO:0007669"/>
    <property type="project" value="InterPro"/>
</dbReference>
<dbReference type="PIRSF" id="PIRSF039085">
    <property type="entry name" value="ABC_ATPase_HisP"/>
    <property type="match status" value="1"/>
</dbReference>
<reference evidence="11 12" key="1">
    <citation type="journal article" date="2003" name="Int. J. Syst. Evol. Microbiol.">
        <title>Towards a standardized format for the description of a novel species (of an established genus): Ochrobactrum gallinifaecis sp. nov.</title>
        <authorList>
            <person name="Kampfer P."/>
            <person name="Buczolits S."/>
            <person name="Albrecht A."/>
            <person name="Busse H.J."/>
            <person name="Stackebrandt E."/>
        </authorList>
    </citation>
    <scope>NUCLEOTIDE SEQUENCE [LARGE SCALE GENOMIC DNA]</scope>
    <source>
        <strain evidence="11 12">ISO 196</strain>
    </source>
</reference>
<keyword evidence="7 11" id="KW-0067">ATP-binding</keyword>
<dbReference type="PANTHER" id="PTHR43166:SF9">
    <property type="entry name" value="GLUTAMATE_ASPARTATE IMPORT ATP-BINDING PROTEIN GLTL"/>
    <property type="match status" value="1"/>
</dbReference>
<dbReference type="PROSITE" id="PS50893">
    <property type="entry name" value="ABC_TRANSPORTER_2"/>
    <property type="match status" value="1"/>
</dbReference>
<comment type="similarity">
    <text evidence="3">Belongs to the ABC transporter superfamily.</text>
</comment>
<dbReference type="SMART" id="SM00382">
    <property type="entry name" value="AAA"/>
    <property type="match status" value="1"/>
</dbReference>
<evidence type="ECO:0000259" key="10">
    <source>
        <dbReference type="PROSITE" id="PS50893"/>
    </source>
</evidence>
<keyword evidence="9" id="KW-0472">Membrane</keyword>
<dbReference type="AlphaFoldDB" id="A0A502BI97"/>
<dbReference type="GO" id="GO:0005524">
    <property type="term" value="F:ATP binding"/>
    <property type="evidence" value="ECO:0007669"/>
    <property type="project" value="UniProtKB-KW"/>
</dbReference>
<organism evidence="11 12">
    <name type="scientific">Brucella gallinifaecis</name>
    <dbReference type="NCBI Taxonomy" id="215590"/>
    <lineage>
        <taxon>Bacteria</taxon>
        <taxon>Pseudomonadati</taxon>
        <taxon>Pseudomonadota</taxon>
        <taxon>Alphaproteobacteria</taxon>
        <taxon>Hyphomicrobiales</taxon>
        <taxon>Brucellaceae</taxon>
        <taxon>Brucella/Ochrobactrum group</taxon>
        <taxon>Brucella</taxon>
    </lineage>
</organism>
<keyword evidence="6" id="KW-0547">Nucleotide-binding</keyword>
<evidence type="ECO:0000256" key="4">
    <source>
        <dbReference type="ARBA" id="ARBA00022448"/>
    </source>
</evidence>
<keyword evidence="5" id="KW-1003">Cell membrane</keyword>
<accession>A0A502BI97</accession>
<feature type="domain" description="ABC transporter" evidence="10">
    <location>
        <begin position="5"/>
        <end position="238"/>
    </location>
</feature>
<keyword evidence="4" id="KW-0813">Transport</keyword>
<dbReference type="InterPro" id="IPR030679">
    <property type="entry name" value="ABC_ATPase_HisP-typ"/>
</dbReference>
<evidence type="ECO:0000256" key="8">
    <source>
        <dbReference type="ARBA" id="ARBA00022970"/>
    </source>
</evidence>
<evidence type="ECO:0000256" key="9">
    <source>
        <dbReference type="ARBA" id="ARBA00023136"/>
    </source>
</evidence>
<dbReference type="EMBL" id="VEWJ01000026">
    <property type="protein sequence ID" value="TPF73904.1"/>
    <property type="molecule type" value="Genomic_DNA"/>
</dbReference>
<comment type="caution">
    <text evidence="11">The sequence shown here is derived from an EMBL/GenBank/DDBJ whole genome shotgun (WGS) entry which is preliminary data.</text>
</comment>
<evidence type="ECO:0000256" key="3">
    <source>
        <dbReference type="ARBA" id="ARBA00005417"/>
    </source>
</evidence>
<proteinExistence type="inferred from homology"/>
<dbReference type="CDD" id="cd03262">
    <property type="entry name" value="ABC_HisP_GlnQ"/>
    <property type="match status" value="1"/>
</dbReference>
<dbReference type="InterPro" id="IPR050086">
    <property type="entry name" value="MetN_ABC_transporter-like"/>
</dbReference>
<evidence type="ECO:0000313" key="11">
    <source>
        <dbReference type="EMBL" id="TPF73904.1"/>
    </source>
</evidence>
<evidence type="ECO:0000256" key="6">
    <source>
        <dbReference type="ARBA" id="ARBA00022741"/>
    </source>
</evidence>
<evidence type="ECO:0000313" key="12">
    <source>
        <dbReference type="Proteomes" id="UP000315388"/>
    </source>
</evidence>
<comment type="subcellular location">
    <subcellularLocation>
        <location evidence="2">Cell inner membrane</location>
    </subcellularLocation>
    <subcellularLocation>
        <location evidence="1">Cell membrane</location>
        <topology evidence="1">Peripheral membrane protein</topology>
    </subcellularLocation>
</comment>
<dbReference type="PROSITE" id="PS00211">
    <property type="entry name" value="ABC_TRANSPORTER_1"/>
    <property type="match status" value="1"/>
</dbReference>
<dbReference type="GO" id="GO:0015424">
    <property type="term" value="F:ABC-type amino acid transporter activity"/>
    <property type="evidence" value="ECO:0007669"/>
    <property type="project" value="InterPro"/>
</dbReference>
<sequence length="244" mass="27469">MLAYFEARDVGLHFNQFHALRNISLSLEQSNVLVICGPSGSGKSTFIRAINRLAPKLSDGMMLLEGEDLSTMSAKNLHRRVGMVFQRFNLFQHLTVAENISLPQRRVLGRSRRQADERAIALLERVGLADKAKSYPVQLSGGQQQRVAICRALAMDPEMLLFDEPTSALDPEMVGEVLQVMRELAESGMTMIIVTHEMGFAREIANEIAFLEQGQLVEIAPPKMFFSSPKEQRTRDFLDQILRH</sequence>
<dbReference type="SUPFAM" id="SSF52540">
    <property type="entry name" value="P-loop containing nucleoside triphosphate hydrolases"/>
    <property type="match status" value="1"/>
</dbReference>
<dbReference type="InterPro" id="IPR027417">
    <property type="entry name" value="P-loop_NTPase"/>
</dbReference>
<evidence type="ECO:0000256" key="1">
    <source>
        <dbReference type="ARBA" id="ARBA00004202"/>
    </source>
</evidence>
<name>A0A502BI97_9HYPH</name>
<dbReference type="OrthoDB" id="9802264at2"/>
<dbReference type="PANTHER" id="PTHR43166">
    <property type="entry name" value="AMINO ACID IMPORT ATP-BINDING PROTEIN"/>
    <property type="match status" value="1"/>
</dbReference>
<dbReference type="Pfam" id="PF00005">
    <property type="entry name" value="ABC_tran"/>
    <property type="match status" value="1"/>
</dbReference>
<dbReference type="InterPro" id="IPR017871">
    <property type="entry name" value="ABC_transporter-like_CS"/>
</dbReference>
<evidence type="ECO:0000256" key="2">
    <source>
        <dbReference type="ARBA" id="ARBA00004533"/>
    </source>
</evidence>
<keyword evidence="8" id="KW-0029">Amino-acid transport</keyword>
<evidence type="ECO:0000256" key="5">
    <source>
        <dbReference type="ARBA" id="ARBA00022475"/>
    </source>
</evidence>
<dbReference type="GO" id="GO:0005886">
    <property type="term" value="C:plasma membrane"/>
    <property type="evidence" value="ECO:0007669"/>
    <property type="project" value="UniProtKB-SubCell"/>
</dbReference>
<gene>
    <name evidence="11" type="ORF">FHY56_17340</name>
</gene>
<dbReference type="Gene3D" id="3.40.50.300">
    <property type="entry name" value="P-loop containing nucleotide triphosphate hydrolases"/>
    <property type="match status" value="1"/>
</dbReference>